<protein>
    <submittedName>
        <fullName evidence="1">Uncharacterized protein</fullName>
    </submittedName>
</protein>
<evidence type="ECO:0000313" key="2">
    <source>
        <dbReference type="Proteomes" id="UP000188268"/>
    </source>
</evidence>
<organism evidence="1 2">
    <name type="scientific">Corchorus capsularis</name>
    <name type="common">Jute</name>
    <dbReference type="NCBI Taxonomy" id="210143"/>
    <lineage>
        <taxon>Eukaryota</taxon>
        <taxon>Viridiplantae</taxon>
        <taxon>Streptophyta</taxon>
        <taxon>Embryophyta</taxon>
        <taxon>Tracheophyta</taxon>
        <taxon>Spermatophyta</taxon>
        <taxon>Magnoliopsida</taxon>
        <taxon>eudicotyledons</taxon>
        <taxon>Gunneridae</taxon>
        <taxon>Pentapetalae</taxon>
        <taxon>rosids</taxon>
        <taxon>malvids</taxon>
        <taxon>Malvales</taxon>
        <taxon>Malvaceae</taxon>
        <taxon>Grewioideae</taxon>
        <taxon>Apeibeae</taxon>
        <taxon>Corchorus</taxon>
    </lineage>
</organism>
<evidence type="ECO:0000313" key="1">
    <source>
        <dbReference type="EMBL" id="OMO58871.1"/>
    </source>
</evidence>
<proteinExistence type="predicted"/>
<reference evidence="1 2" key="1">
    <citation type="submission" date="2013-09" db="EMBL/GenBank/DDBJ databases">
        <title>Corchorus capsularis genome sequencing.</title>
        <authorList>
            <person name="Alam M."/>
            <person name="Haque M.S."/>
            <person name="Islam M.S."/>
            <person name="Emdad E.M."/>
            <person name="Islam M.M."/>
            <person name="Ahmed B."/>
            <person name="Halim A."/>
            <person name="Hossen Q.M.M."/>
            <person name="Hossain M.Z."/>
            <person name="Ahmed R."/>
            <person name="Khan M.M."/>
            <person name="Islam R."/>
            <person name="Rashid M.M."/>
            <person name="Khan S.A."/>
            <person name="Rahman M.S."/>
            <person name="Alam M."/>
        </authorList>
    </citation>
    <scope>NUCLEOTIDE SEQUENCE [LARGE SCALE GENOMIC DNA]</scope>
    <source>
        <strain evidence="2">cv. CVL-1</strain>
        <tissue evidence="1">Whole seedling</tissue>
    </source>
</reference>
<dbReference type="EMBL" id="AWWV01014078">
    <property type="protein sequence ID" value="OMO58871.1"/>
    <property type="molecule type" value="Genomic_DNA"/>
</dbReference>
<sequence>MEGEIRAIQLAEPLGAMVAIAAP</sequence>
<name>A0A1R3GLB9_COCAP</name>
<comment type="caution">
    <text evidence="1">The sequence shown here is derived from an EMBL/GenBank/DDBJ whole genome shotgun (WGS) entry which is preliminary data.</text>
</comment>
<gene>
    <name evidence="1" type="ORF">CCACVL1_25298</name>
</gene>
<accession>A0A1R3GLB9</accession>
<dbReference type="AlphaFoldDB" id="A0A1R3GLB9"/>
<dbReference type="Gramene" id="OMO58871">
    <property type="protein sequence ID" value="OMO58871"/>
    <property type="gene ID" value="CCACVL1_25298"/>
</dbReference>
<keyword evidence="2" id="KW-1185">Reference proteome</keyword>
<dbReference type="Proteomes" id="UP000188268">
    <property type="component" value="Unassembled WGS sequence"/>
</dbReference>